<keyword evidence="3 6" id="KW-0812">Transmembrane</keyword>
<dbReference type="AlphaFoldDB" id="A0A6I5RWM8"/>
<gene>
    <name evidence="8" type="ORF">G3O07_23725</name>
</gene>
<dbReference type="GO" id="GO:0005886">
    <property type="term" value="C:plasma membrane"/>
    <property type="evidence" value="ECO:0007669"/>
    <property type="project" value="UniProtKB-SubCell"/>
</dbReference>
<evidence type="ECO:0000313" key="9">
    <source>
        <dbReference type="Proteomes" id="UP000471751"/>
    </source>
</evidence>
<evidence type="ECO:0000256" key="4">
    <source>
        <dbReference type="ARBA" id="ARBA00022989"/>
    </source>
</evidence>
<evidence type="ECO:0000256" key="2">
    <source>
        <dbReference type="ARBA" id="ARBA00022475"/>
    </source>
</evidence>
<name>A0A6I5RWM8_9PSED</name>
<comment type="subcellular location">
    <subcellularLocation>
        <location evidence="1">Cell membrane</location>
        <topology evidence="1">Multi-pass membrane protein</topology>
    </subcellularLocation>
</comment>
<evidence type="ECO:0000256" key="6">
    <source>
        <dbReference type="SAM" id="Phobius"/>
    </source>
</evidence>
<accession>A0A6I5RWM8</accession>
<dbReference type="Proteomes" id="UP000471751">
    <property type="component" value="Unassembled WGS sequence"/>
</dbReference>
<feature type="transmembrane region" description="Helical" evidence="6">
    <location>
        <begin position="44"/>
        <end position="65"/>
    </location>
</feature>
<feature type="transmembrane region" description="Helical" evidence="6">
    <location>
        <begin position="77"/>
        <end position="99"/>
    </location>
</feature>
<feature type="transmembrane region" description="Helical" evidence="6">
    <location>
        <begin position="105"/>
        <end position="126"/>
    </location>
</feature>
<feature type="transmembrane region" description="Helical" evidence="6">
    <location>
        <begin position="262"/>
        <end position="280"/>
    </location>
</feature>
<keyword evidence="2" id="KW-1003">Cell membrane</keyword>
<dbReference type="InterPro" id="IPR000620">
    <property type="entry name" value="EamA_dom"/>
</dbReference>
<proteinExistence type="predicted"/>
<evidence type="ECO:0000313" key="8">
    <source>
        <dbReference type="EMBL" id="NES12050.1"/>
    </source>
</evidence>
<feature type="transmembrane region" description="Helical" evidence="6">
    <location>
        <begin position="286"/>
        <end position="303"/>
    </location>
</feature>
<sequence length="320" mass="34665">MLLQSKARTPASDSLTYLKLSLVAIIWGGTFVAGRYISSDTPPMLSASLRFMLAGATLTLFLIFSRKMFIKINRSQLVKILGLGFCGIYTYNLFFFYGLHYTTASRASLIVALNPAVMALFSFLFYREKLTFTKTSGIGLCLMGAAAVIFSKSPNTFLAENSDWRGDALIFGCVLSWVVYSVFCKTIVNEIGSLHTVTYSIWAGAAMLTATATATGQFNFASVSALSTGDFFSLLYLGAIGSALAYIWYYQGIQTIGVTRSGVFIALNPLTAVLLGALLLGEQLTSPMLIGGALIITGILICNRATPSDQRLNEGIYREN</sequence>
<keyword evidence="5 6" id="KW-0472">Membrane</keyword>
<dbReference type="PANTHER" id="PTHR32322:SF18">
    <property type="entry name" value="S-ADENOSYLMETHIONINE_S-ADENOSYLHOMOCYSTEINE TRANSPORTER"/>
    <property type="match status" value="1"/>
</dbReference>
<dbReference type="PANTHER" id="PTHR32322">
    <property type="entry name" value="INNER MEMBRANE TRANSPORTER"/>
    <property type="match status" value="1"/>
</dbReference>
<dbReference type="RefSeq" id="WP_163939893.1">
    <property type="nucleotide sequence ID" value="NZ_BMQU01000057.1"/>
</dbReference>
<evidence type="ECO:0000256" key="1">
    <source>
        <dbReference type="ARBA" id="ARBA00004651"/>
    </source>
</evidence>
<protein>
    <submittedName>
        <fullName evidence="8">DMT family transporter</fullName>
    </submittedName>
</protein>
<keyword evidence="4 6" id="KW-1133">Transmembrane helix</keyword>
<dbReference type="SUPFAM" id="SSF103481">
    <property type="entry name" value="Multidrug resistance efflux transporter EmrE"/>
    <property type="match status" value="2"/>
</dbReference>
<dbReference type="Gene3D" id="1.10.3730.20">
    <property type="match status" value="1"/>
</dbReference>
<feature type="domain" description="EamA" evidence="7">
    <location>
        <begin position="165"/>
        <end position="302"/>
    </location>
</feature>
<comment type="caution">
    <text evidence="8">The sequence shown here is derived from an EMBL/GenBank/DDBJ whole genome shotgun (WGS) entry which is preliminary data.</text>
</comment>
<keyword evidence="9" id="KW-1185">Reference proteome</keyword>
<feature type="transmembrane region" description="Helical" evidence="6">
    <location>
        <begin position="20"/>
        <end position="38"/>
    </location>
</feature>
<feature type="transmembrane region" description="Helical" evidence="6">
    <location>
        <begin position="200"/>
        <end position="219"/>
    </location>
</feature>
<evidence type="ECO:0000256" key="3">
    <source>
        <dbReference type="ARBA" id="ARBA00022692"/>
    </source>
</evidence>
<feature type="transmembrane region" description="Helical" evidence="6">
    <location>
        <begin position="138"/>
        <end position="157"/>
    </location>
</feature>
<dbReference type="EMBL" id="JAAHBT010000424">
    <property type="protein sequence ID" value="NES12050.1"/>
    <property type="molecule type" value="Genomic_DNA"/>
</dbReference>
<reference evidence="8 9" key="1">
    <citation type="submission" date="2020-02" db="EMBL/GenBank/DDBJ databases">
        <title>Broccoli isolated Pseudomonas sp.</title>
        <authorList>
            <person name="Fujikawa T."/>
            <person name="Sawada H."/>
        </authorList>
    </citation>
    <scope>NUCLEOTIDE SEQUENCE [LARGE SCALE GENOMIC DNA]</scope>
    <source>
        <strain evidence="8 9">JCM 32154</strain>
    </source>
</reference>
<feature type="transmembrane region" description="Helical" evidence="6">
    <location>
        <begin position="169"/>
        <end position="188"/>
    </location>
</feature>
<organism evidence="8 9">
    <name type="scientific">Pseudomonas laurentiana</name>
    <dbReference type="NCBI Taxonomy" id="2364649"/>
    <lineage>
        <taxon>Bacteria</taxon>
        <taxon>Pseudomonadati</taxon>
        <taxon>Pseudomonadota</taxon>
        <taxon>Gammaproteobacteria</taxon>
        <taxon>Pseudomonadales</taxon>
        <taxon>Pseudomonadaceae</taxon>
        <taxon>Pseudomonas</taxon>
    </lineage>
</organism>
<evidence type="ECO:0000256" key="5">
    <source>
        <dbReference type="ARBA" id="ARBA00023136"/>
    </source>
</evidence>
<dbReference type="InterPro" id="IPR037185">
    <property type="entry name" value="EmrE-like"/>
</dbReference>
<dbReference type="InterPro" id="IPR050638">
    <property type="entry name" value="AA-Vitamin_Transporters"/>
</dbReference>
<feature type="transmembrane region" description="Helical" evidence="6">
    <location>
        <begin position="231"/>
        <end position="250"/>
    </location>
</feature>
<dbReference type="Pfam" id="PF00892">
    <property type="entry name" value="EamA"/>
    <property type="match status" value="2"/>
</dbReference>
<evidence type="ECO:0000259" key="7">
    <source>
        <dbReference type="Pfam" id="PF00892"/>
    </source>
</evidence>
<feature type="domain" description="EamA" evidence="7">
    <location>
        <begin position="17"/>
        <end position="149"/>
    </location>
</feature>